<feature type="domain" description="N-acetyltransferase" evidence="2">
    <location>
        <begin position="4"/>
        <end position="152"/>
    </location>
</feature>
<dbReference type="Proteomes" id="UP001519272">
    <property type="component" value="Unassembled WGS sequence"/>
</dbReference>
<dbReference type="SUPFAM" id="SSF55729">
    <property type="entry name" value="Acyl-CoA N-acyltransferases (Nat)"/>
    <property type="match status" value="1"/>
</dbReference>
<sequence>MGDILIRPYKEQDWNRIEEIHDEARKIELNLAGLDDAFIPLVEAAESEGLFDYDICVALADNHVVGFAAYSEDELAWLYVDPSCMRQGIGKSLIKYAIQHIAHRPIELEVLVGNEPAVRLYESLGFKLIKTISGVMPGNESFAVNVYCMELN</sequence>
<keyword evidence="4" id="KW-1185">Reference proteome</keyword>
<evidence type="ECO:0000313" key="3">
    <source>
        <dbReference type="EMBL" id="MBP1903469.1"/>
    </source>
</evidence>
<dbReference type="EMBL" id="JAGGKG010000001">
    <property type="protein sequence ID" value="MBP1903469.1"/>
    <property type="molecule type" value="Genomic_DNA"/>
</dbReference>
<dbReference type="CDD" id="cd04301">
    <property type="entry name" value="NAT_SF"/>
    <property type="match status" value="1"/>
</dbReference>
<dbReference type="PANTHER" id="PTHR13947">
    <property type="entry name" value="GNAT FAMILY N-ACETYLTRANSFERASE"/>
    <property type="match status" value="1"/>
</dbReference>
<dbReference type="RefSeq" id="WP_210087177.1">
    <property type="nucleotide sequence ID" value="NZ_JAGGKG010000001.1"/>
</dbReference>
<dbReference type="PROSITE" id="PS51186">
    <property type="entry name" value="GNAT"/>
    <property type="match status" value="1"/>
</dbReference>
<comment type="caution">
    <text evidence="3">The sequence shown here is derived from an EMBL/GenBank/DDBJ whole genome shotgun (WGS) entry which is preliminary data.</text>
</comment>
<evidence type="ECO:0000313" key="4">
    <source>
        <dbReference type="Proteomes" id="UP001519272"/>
    </source>
</evidence>
<protein>
    <submittedName>
        <fullName evidence="3">Ribosomal protein S18 acetylase RimI-like enzyme</fullName>
    </submittedName>
</protein>
<dbReference type="Pfam" id="PF00583">
    <property type="entry name" value="Acetyltransf_1"/>
    <property type="match status" value="1"/>
</dbReference>
<evidence type="ECO:0000256" key="1">
    <source>
        <dbReference type="ARBA" id="ARBA00022679"/>
    </source>
</evidence>
<accession>A0ABS4FLL6</accession>
<dbReference type="InterPro" id="IPR016181">
    <property type="entry name" value="Acyl_CoA_acyltransferase"/>
</dbReference>
<evidence type="ECO:0000259" key="2">
    <source>
        <dbReference type="PROSITE" id="PS51186"/>
    </source>
</evidence>
<dbReference type="PANTHER" id="PTHR13947:SF37">
    <property type="entry name" value="LD18367P"/>
    <property type="match status" value="1"/>
</dbReference>
<keyword evidence="1" id="KW-0808">Transferase</keyword>
<dbReference type="InterPro" id="IPR000182">
    <property type="entry name" value="GNAT_dom"/>
</dbReference>
<dbReference type="InterPro" id="IPR050769">
    <property type="entry name" value="NAT_camello-type"/>
</dbReference>
<proteinExistence type="predicted"/>
<name>A0ABS4FLL6_9BACL</name>
<dbReference type="Gene3D" id="3.40.630.30">
    <property type="match status" value="1"/>
</dbReference>
<gene>
    <name evidence="3" type="ORF">J2Z32_000081</name>
</gene>
<organism evidence="3 4">
    <name type="scientific">Paenibacillus turicensis</name>
    <dbReference type="NCBI Taxonomy" id="160487"/>
    <lineage>
        <taxon>Bacteria</taxon>
        <taxon>Bacillati</taxon>
        <taxon>Bacillota</taxon>
        <taxon>Bacilli</taxon>
        <taxon>Bacillales</taxon>
        <taxon>Paenibacillaceae</taxon>
        <taxon>Paenibacillus</taxon>
    </lineage>
</organism>
<reference evidence="3 4" key="1">
    <citation type="submission" date="2021-03" db="EMBL/GenBank/DDBJ databases">
        <title>Genomic Encyclopedia of Type Strains, Phase IV (KMG-IV): sequencing the most valuable type-strain genomes for metagenomic binning, comparative biology and taxonomic classification.</title>
        <authorList>
            <person name="Goeker M."/>
        </authorList>
    </citation>
    <scope>NUCLEOTIDE SEQUENCE [LARGE SCALE GENOMIC DNA]</scope>
    <source>
        <strain evidence="3 4">DSM 14349</strain>
    </source>
</reference>